<dbReference type="EMBL" id="LQBM01000003">
    <property type="protein sequence ID" value="KUG58777.1"/>
    <property type="molecule type" value="Genomic_DNA"/>
</dbReference>
<dbReference type="Proteomes" id="UP000546252">
    <property type="component" value="Unassembled WGS sequence"/>
</dbReference>
<dbReference type="EMBL" id="JACJIH010000001">
    <property type="protein sequence ID" value="MBA8921427.1"/>
    <property type="molecule type" value="Genomic_DNA"/>
</dbReference>
<name>A0A0W8IFM2_9MICC</name>
<sequence>MLGQPPRAQLSAEGADQLWAEAGLDHDCADSKGAWYCEGGAGATVVGPEVGTGSGCSGDAGLGAVAAVTGLGHAVALALLLGLAVPPVSVCSLSEPLGLAEVVGVALGAPLGEDTSMAGPRS</sequence>
<protein>
    <submittedName>
        <fullName evidence="1">Uncharacterized protein</fullName>
    </submittedName>
</protein>
<gene>
    <name evidence="1" type="ORF">AVL63_01630</name>
    <name evidence="2" type="ORF">HNR24_001360</name>
</gene>
<proteinExistence type="predicted"/>
<dbReference type="STRING" id="317018.AVL63_01630"/>
<evidence type="ECO:0000313" key="1">
    <source>
        <dbReference type="EMBL" id="KUG58777.1"/>
    </source>
</evidence>
<organism evidence="1 3">
    <name type="scientific">Nesterenkonia jeotgali</name>
    <dbReference type="NCBI Taxonomy" id="317018"/>
    <lineage>
        <taxon>Bacteria</taxon>
        <taxon>Bacillati</taxon>
        <taxon>Actinomycetota</taxon>
        <taxon>Actinomycetes</taxon>
        <taxon>Micrococcales</taxon>
        <taxon>Micrococcaceae</taxon>
        <taxon>Nesterenkonia</taxon>
    </lineage>
</organism>
<dbReference type="RefSeq" id="WP_058888458.1">
    <property type="nucleotide sequence ID" value="NZ_BAAAKT010000004.1"/>
</dbReference>
<reference evidence="1" key="2">
    <citation type="submission" date="2015-12" db="EMBL/GenBank/DDBJ databases">
        <authorList>
            <person name="Shamseldin A."/>
            <person name="Moawad H."/>
            <person name="Abd El-Rahim W.M."/>
            <person name="Sadowsky M.J."/>
        </authorList>
    </citation>
    <scope>NUCLEOTIDE SEQUENCE [LARGE SCALE GENOMIC DNA]</scope>
    <source>
        <strain evidence="1">CD08_7</strain>
    </source>
</reference>
<keyword evidence="3" id="KW-1185">Reference proteome</keyword>
<reference evidence="3" key="1">
    <citation type="submission" date="2015-12" db="EMBL/GenBank/DDBJ databases">
        <authorList>
            <person name="Nair G.R."/>
            <person name="Kaur G."/>
            <person name="Mayilraj S."/>
        </authorList>
    </citation>
    <scope>NUCLEOTIDE SEQUENCE [LARGE SCALE GENOMIC DNA]</scope>
    <source>
        <strain evidence="3">CD08_7</strain>
    </source>
</reference>
<evidence type="ECO:0000313" key="2">
    <source>
        <dbReference type="EMBL" id="MBA8921427.1"/>
    </source>
</evidence>
<dbReference type="AlphaFoldDB" id="A0A0W8IFM2"/>
<evidence type="ECO:0000313" key="4">
    <source>
        <dbReference type="Proteomes" id="UP000546252"/>
    </source>
</evidence>
<evidence type="ECO:0000313" key="3">
    <source>
        <dbReference type="Proteomes" id="UP000054023"/>
    </source>
</evidence>
<comment type="caution">
    <text evidence="1">The sequence shown here is derived from an EMBL/GenBank/DDBJ whole genome shotgun (WGS) entry which is preliminary data.</text>
</comment>
<dbReference type="Proteomes" id="UP000054023">
    <property type="component" value="Unassembled WGS sequence"/>
</dbReference>
<accession>A0A0W8IFM2</accession>
<reference evidence="2 4" key="3">
    <citation type="submission" date="2020-08" db="EMBL/GenBank/DDBJ databases">
        <title>Sequencing the genomes of 1000 actinobacteria strains.</title>
        <authorList>
            <person name="Klenk H.-P."/>
        </authorList>
    </citation>
    <scope>NUCLEOTIDE SEQUENCE [LARGE SCALE GENOMIC DNA]</scope>
    <source>
        <strain evidence="2 4">DSM 19081</strain>
    </source>
</reference>